<dbReference type="AlphaFoldDB" id="A0A3N4UMP8"/>
<keyword evidence="2" id="KW-1185">Reference proteome</keyword>
<comment type="caution">
    <text evidence="1">The sequence shown here is derived from an EMBL/GenBank/DDBJ whole genome shotgun (WGS) entry which is preliminary data.</text>
</comment>
<name>A0A3N4UMP8_9RHOB</name>
<reference evidence="1 2" key="1">
    <citation type="submission" date="2018-11" db="EMBL/GenBank/DDBJ databases">
        <title>Genomic Encyclopedia of Type Strains, Phase IV (KMG-IV): sequencing the most valuable type-strain genomes for metagenomic binning, comparative biology and taxonomic classification.</title>
        <authorList>
            <person name="Goeker M."/>
        </authorList>
    </citation>
    <scope>NUCLEOTIDE SEQUENCE [LARGE SCALE GENOMIC DNA]</scope>
    <source>
        <strain evidence="1 2">DSM 104731</strain>
    </source>
</reference>
<sequence length="40" mass="4388">MATSHDQTQMLDAVVSKLQLTSVSEFFVGGKLKCLVFKIS</sequence>
<evidence type="ECO:0000313" key="1">
    <source>
        <dbReference type="EMBL" id="RPE71872.1"/>
    </source>
</evidence>
<organism evidence="1 2">
    <name type="scientific">Pacificibacter maritimus</name>
    <dbReference type="NCBI Taxonomy" id="762213"/>
    <lineage>
        <taxon>Bacteria</taxon>
        <taxon>Pseudomonadati</taxon>
        <taxon>Pseudomonadota</taxon>
        <taxon>Alphaproteobacteria</taxon>
        <taxon>Rhodobacterales</taxon>
        <taxon>Roseobacteraceae</taxon>
        <taxon>Pacificibacter</taxon>
    </lineage>
</organism>
<gene>
    <name evidence="1" type="ORF">EDD53_1003</name>
</gene>
<evidence type="ECO:0000313" key="2">
    <source>
        <dbReference type="Proteomes" id="UP000269689"/>
    </source>
</evidence>
<accession>A0A3N4UMP8</accession>
<proteinExistence type="predicted"/>
<dbReference type="EMBL" id="RKQK01000001">
    <property type="protein sequence ID" value="RPE71872.1"/>
    <property type="molecule type" value="Genomic_DNA"/>
</dbReference>
<dbReference type="Proteomes" id="UP000269689">
    <property type="component" value="Unassembled WGS sequence"/>
</dbReference>
<protein>
    <submittedName>
        <fullName evidence="1">Uncharacterized protein</fullName>
    </submittedName>
</protein>